<evidence type="ECO:0000313" key="1">
    <source>
        <dbReference type="EMBL" id="KAI0050880.1"/>
    </source>
</evidence>
<proteinExistence type="predicted"/>
<reference evidence="1" key="1">
    <citation type="submission" date="2021-02" db="EMBL/GenBank/DDBJ databases">
        <authorList>
            <consortium name="DOE Joint Genome Institute"/>
            <person name="Ahrendt S."/>
            <person name="Looney B.P."/>
            <person name="Miyauchi S."/>
            <person name="Morin E."/>
            <person name="Drula E."/>
            <person name="Courty P.E."/>
            <person name="Chicoki N."/>
            <person name="Fauchery L."/>
            <person name="Kohler A."/>
            <person name="Kuo A."/>
            <person name="Labutti K."/>
            <person name="Pangilinan J."/>
            <person name="Lipzen A."/>
            <person name="Riley R."/>
            <person name="Andreopoulos W."/>
            <person name="He G."/>
            <person name="Johnson J."/>
            <person name="Barry K.W."/>
            <person name="Grigoriev I.V."/>
            <person name="Nagy L."/>
            <person name="Hibbett D."/>
            <person name="Henrissat B."/>
            <person name="Matheny P.B."/>
            <person name="Labbe J."/>
            <person name="Martin F."/>
        </authorList>
    </citation>
    <scope>NUCLEOTIDE SEQUENCE</scope>
    <source>
        <strain evidence="1">FP105234-sp</strain>
    </source>
</reference>
<protein>
    <submittedName>
        <fullName evidence="1">Cysteine proteinase</fullName>
    </submittedName>
</protein>
<dbReference type="Proteomes" id="UP000814033">
    <property type="component" value="Unassembled WGS sequence"/>
</dbReference>
<accession>A0ACB8S4R8</accession>
<evidence type="ECO:0000313" key="2">
    <source>
        <dbReference type="Proteomes" id="UP000814033"/>
    </source>
</evidence>
<dbReference type="EMBL" id="MU275857">
    <property type="protein sequence ID" value="KAI0050880.1"/>
    <property type="molecule type" value="Genomic_DNA"/>
</dbReference>
<sequence length="670" mass="72912">MSASATGNTASTTHKSRSWVIWSRRPTDPTGAPGVIISPRARPPAHVVDDALILPTPPQSPKPQPVAVAKLDDIPVGLSSPPVTDSVHSPPNEQPEVLSSSATDVSTSPDTPVPGSPLSTNTSVSLAAATPAKSGSKSRSPVSPKAALLPPATEVDQDTKDPGNPAPVAETDPAPAEVLPPAPGPPAPKKLWASLFTPAAGSASSPKTTGSLPTSSVVGFSISASPPSARVPPVRRAELIKLLTSFPPPPSASLRLTTAPIPRIRPRGIVNTGNMCFANSVLQLLTYCPPFWRLFGELGRNLSIPEGKEKDSRELSEGGTPLVDATIRFLQEFVYEEKKPVNGTLNGRGRAKEVEREEEADTLDFFIPSYVYDAMKEKKRFDNMRGGQQEDAEEFFGFYLDTLEEELLSLLSTVNPSQPAPVKITEEREEDAPRDVGWMEVGKRNKTVLTRTVKSTDSPITRIFGGKFRSTVRAREQRDSVVIEDWRSLQLDIQRDSVRTIQDALSHISQPQAVQMASSTRPDTTVEASQQILIEALPPVLVLHLKRFLYDVTAKGVVKIGKAVAFSPELEIPQDIMAPGKRSTRPERYQLYGVLYHHGLSATGGHYTLDVLHPNRDATSGPMKPREAWIRIDDELVSDIRPEDVFDGLDRDDRCAYLLFYRRTGGWART</sequence>
<gene>
    <name evidence="1" type="ORF">FA95DRAFT_1603158</name>
</gene>
<comment type="caution">
    <text evidence="1">The sequence shown here is derived from an EMBL/GenBank/DDBJ whole genome shotgun (WGS) entry which is preliminary data.</text>
</comment>
<keyword evidence="2" id="KW-1185">Reference proteome</keyword>
<organism evidence="1 2">
    <name type="scientific">Auriscalpium vulgare</name>
    <dbReference type="NCBI Taxonomy" id="40419"/>
    <lineage>
        <taxon>Eukaryota</taxon>
        <taxon>Fungi</taxon>
        <taxon>Dikarya</taxon>
        <taxon>Basidiomycota</taxon>
        <taxon>Agaricomycotina</taxon>
        <taxon>Agaricomycetes</taxon>
        <taxon>Russulales</taxon>
        <taxon>Auriscalpiaceae</taxon>
        <taxon>Auriscalpium</taxon>
    </lineage>
</organism>
<reference evidence="1" key="2">
    <citation type="journal article" date="2022" name="New Phytol.">
        <title>Evolutionary transition to the ectomycorrhizal habit in the genomes of a hyperdiverse lineage of mushroom-forming fungi.</title>
        <authorList>
            <person name="Looney B."/>
            <person name="Miyauchi S."/>
            <person name="Morin E."/>
            <person name="Drula E."/>
            <person name="Courty P.E."/>
            <person name="Kohler A."/>
            <person name="Kuo A."/>
            <person name="LaButti K."/>
            <person name="Pangilinan J."/>
            <person name="Lipzen A."/>
            <person name="Riley R."/>
            <person name="Andreopoulos W."/>
            <person name="He G."/>
            <person name="Johnson J."/>
            <person name="Nolan M."/>
            <person name="Tritt A."/>
            <person name="Barry K.W."/>
            <person name="Grigoriev I.V."/>
            <person name="Nagy L.G."/>
            <person name="Hibbett D."/>
            <person name="Henrissat B."/>
            <person name="Matheny P.B."/>
            <person name="Labbe J."/>
            <person name="Martin F.M."/>
        </authorList>
    </citation>
    <scope>NUCLEOTIDE SEQUENCE</scope>
    <source>
        <strain evidence="1">FP105234-sp</strain>
    </source>
</reference>
<name>A0ACB8S4R8_9AGAM</name>